<dbReference type="Proteomes" id="UP000095256">
    <property type="component" value="Unassembled WGS sequence"/>
</dbReference>
<gene>
    <name evidence="1" type="ORF">BCR26_05875</name>
</gene>
<proteinExistence type="predicted"/>
<dbReference type="OrthoDB" id="2088138at2"/>
<dbReference type="PROSITE" id="PS51257">
    <property type="entry name" value="PROKAR_LIPOPROTEIN"/>
    <property type="match status" value="1"/>
</dbReference>
<accession>A0A1E5KT27</accession>
<dbReference type="RefSeq" id="WP_069700025.1">
    <property type="nucleotide sequence ID" value="NZ_JAGGMA010000005.1"/>
</dbReference>
<dbReference type="AlphaFoldDB" id="A0A1E5KT27"/>
<sequence>MKKIWGIFVTAFLMILLVGCGSKEIKADYSTKEAEAALVNGEDLDGKTVKISVDEYVPDGTLGYTIQTGEHLNFISSSDPKVKKGDTLVVKITGVENILGSFVIKYEKQ</sequence>
<protein>
    <recommendedName>
        <fullName evidence="3">Lipoprotein</fullName>
    </recommendedName>
</protein>
<name>A0A1E5KT27_9ENTE</name>
<evidence type="ECO:0000313" key="2">
    <source>
        <dbReference type="Proteomes" id="UP000095256"/>
    </source>
</evidence>
<reference evidence="1 2" key="1">
    <citation type="submission" date="2016-09" db="EMBL/GenBank/DDBJ databases">
        <authorList>
            <person name="Capua I."/>
            <person name="De Benedictis P."/>
            <person name="Joannis T."/>
            <person name="Lombin L.H."/>
            <person name="Cattoli G."/>
        </authorList>
    </citation>
    <scope>NUCLEOTIDE SEQUENCE [LARGE SCALE GENOMIC DNA]</scope>
    <source>
        <strain evidence="1 2">LMG 25899</strain>
    </source>
</reference>
<comment type="caution">
    <text evidence="1">The sequence shown here is derived from an EMBL/GenBank/DDBJ whole genome shotgun (WGS) entry which is preliminary data.</text>
</comment>
<dbReference type="EMBL" id="MIEK01000067">
    <property type="protein sequence ID" value="OEH81037.1"/>
    <property type="molecule type" value="Genomic_DNA"/>
</dbReference>
<evidence type="ECO:0008006" key="3">
    <source>
        <dbReference type="Google" id="ProtNLM"/>
    </source>
</evidence>
<evidence type="ECO:0000313" key="1">
    <source>
        <dbReference type="EMBL" id="OEH81037.1"/>
    </source>
</evidence>
<organism evidence="1 2">
    <name type="scientific">Enterococcus rivorum</name>
    <dbReference type="NCBI Taxonomy" id="762845"/>
    <lineage>
        <taxon>Bacteria</taxon>
        <taxon>Bacillati</taxon>
        <taxon>Bacillota</taxon>
        <taxon>Bacilli</taxon>
        <taxon>Lactobacillales</taxon>
        <taxon>Enterococcaceae</taxon>
        <taxon>Enterococcus</taxon>
    </lineage>
</organism>
<keyword evidence="2" id="KW-1185">Reference proteome</keyword>